<evidence type="ECO:0000256" key="2">
    <source>
        <dbReference type="SAM" id="MobiDB-lite"/>
    </source>
</evidence>
<comment type="caution">
    <text evidence="3">The sequence shown here is derived from an EMBL/GenBank/DDBJ whole genome shotgun (WGS) entry which is preliminary data.</text>
</comment>
<dbReference type="Proteomes" id="UP000075321">
    <property type="component" value="Unassembled WGS sequence"/>
</dbReference>
<sequence length="162" mass="17824">MTAEKGLIPSVGEFIEYCRTQSRLLRGSVETMGSEADELLEGITERTAEVRTRLDGAKSATPQSAAGPNDDSIDVAAVEEMEEEIEREQAVLEAKQARIDAFRDLAGGYDDLAEELRSDVDDGREAMERIVEFEAQRGAPAYFEERTVLEAATSNGFEDDRA</sequence>
<gene>
    <name evidence="3" type="ORF">HAPAU_24930</name>
</gene>
<feature type="coiled-coil region" evidence="1">
    <location>
        <begin position="75"/>
        <end position="105"/>
    </location>
</feature>
<dbReference type="RefSeq" id="WP_066382904.1">
    <property type="nucleotide sequence ID" value="NZ_LTAZ01000005.1"/>
</dbReference>
<evidence type="ECO:0000256" key="1">
    <source>
        <dbReference type="SAM" id="Coils"/>
    </source>
</evidence>
<organism evidence="3 4">
    <name type="scientific">Halalkalicoccus paucihalophilus</name>
    <dbReference type="NCBI Taxonomy" id="1008153"/>
    <lineage>
        <taxon>Archaea</taxon>
        <taxon>Methanobacteriati</taxon>
        <taxon>Methanobacteriota</taxon>
        <taxon>Stenosarchaea group</taxon>
        <taxon>Halobacteria</taxon>
        <taxon>Halobacteriales</taxon>
        <taxon>Halococcaceae</taxon>
        <taxon>Halalkalicoccus</taxon>
    </lineage>
</organism>
<dbReference type="PATRIC" id="fig|1008153.3.peg.2541"/>
<name>A0A151ADU7_9EURY</name>
<feature type="region of interest" description="Disordered" evidence="2">
    <location>
        <begin position="51"/>
        <end position="71"/>
    </location>
</feature>
<protein>
    <submittedName>
        <fullName evidence="3">Uncharacterized protein</fullName>
    </submittedName>
</protein>
<keyword evidence="1" id="KW-0175">Coiled coil</keyword>
<keyword evidence="4" id="KW-1185">Reference proteome</keyword>
<reference evidence="3 4" key="1">
    <citation type="submission" date="2016-02" db="EMBL/GenBank/DDBJ databases">
        <title>Genome sequence of Halalkalicoccus paucihalophilus DSM 24557.</title>
        <authorList>
            <person name="Poehlein A."/>
            <person name="Daniel R."/>
        </authorList>
    </citation>
    <scope>NUCLEOTIDE SEQUENCE [LARGE SCALE GENOMIC DNA]</scope>
    <source>
        <strain evidence="3 4">DSM 24557</strain>
    </source>
</reference>
<dbReference type="OrthoDB" id="343088at2157"/>
<evidence type="ECO:0000313" key="4">
    <source>
        <dbReference type="Proteomes" id="UP000075321"/>
    </source>
</evidence>
<proteinExistence type="predicted"/>
<accession>A0A151ADU7</accession>
<evidence type="ECO:0000313" key="3">
    <source>
        <dbReference type="EMBL" id="KYH25815.1"/>
    </source>
</evidence>
<dbReference type="EMBL" id="LTAZ01000005">
    <property type="protein sequence ID" value="KYH25815.1"/>
    <property type="molecule type" value="Genomic_DNA"/>
</dbReference>
<dbReference type="AlphaFoldDB" id="A0A151ADU7"/>